<feature type="domain" description="Luciferase-like" evidence="3">
    <location>
        <begin position="42"/>
        <end position="348"/>
    </location>
</feature>
<dbReference type="Gene3D" id="3.20.20.30">
    <property type="entry name" value="Luciferase-like domain"/>
    <property type="match status" value="1"/>
</dbReference>
<evidence type="ECO:0000313" key="5">
    <source>
        <dbReference type="Proteomes" id="UP000466514"/>
    </source>
</evidence>
<dbReference type="SUPFAM" id="SSF51679">
    <property type="entry name" value="Bacterial luciferase-like"/>
    <property type="match status" value="1"/>
</dbReference>
<organism evidence="4 5">
    <name type="scientific">Mycolicibacterium psychrotolerans</name>
    <dbReference type="NCBI Taxonomy" id="216929"/>
    <lineage>
        <taxon>Bacteria</taxon>
        <taxon>Bacillati</taxon>
        <taxon>Actinomycetota</taxon>
        <taxon>Actinomycetes</taxon>
        <taxon>Mycobacteriales</taxon>
        <taxon>Mycobacteriaceae</taxon>
        <taxon>Mycolicibacterium</taxon>
    </lineage>
</organism>
<evidence type="ECO:0000256" key="2">
    <source>
        <dbReference type="SAM" id="MobiDB-lite"/>
    </source>
</evidence>
<dbReference type="NCBIfam" id="TIGR03857">
    <property type="entry name" value="F420_MSMEG_2249"/>
    <property type="match status" value="1"/>
</dbReference>
<name>A0A7I7MH50_9MYCO</name>
<keyword evidence="5" id="KW-1185">Reference proteome</keyword>
<sequence>MNTAGRSEATRGDGGAAGRSGATREGREVLDELGFYLLAGAGGDGPAGLMDEARRGEELGFGTGFISERWNVKEASSLTGAALAVTSRMRIATAATNHNTRHPLITGSWATTMHRLSGGRFTLGIGRGIAAMYNAFGVPAVTTAQMEDFAQVMRRLWRGELVFGHDGPIGEYPLLFLDPDFREDIRLAIVAFGPQTLALGGRLFDDVILHTYFTPETLQRAVSTVKDAAEQAGRDPADVRVWSCFATVGDHLPEELRLKKTVARLATYLQGYGDLLVGTNGWDPAVLQRFRDDPVVQSIPGGIDHKATAEQIEHIATLIPDEWLEPAATGSAQQCVDRLRQEFDHGADAVIMHGATPDELEPIVAAYRGSDR</sequence>
<dbReference type="InterPro" id="IPR022378">
    <property type="entry name" value="F420_OxRdatse_MSMEG2249_pred"/>
</dbReference>
<dbReference type="InterPro" id="IPR050564">
    <property type="entry name" value="F420-G6PD/mer"/>
</dbReference>
<accession>A0A7I7MH50</accession>
<evidence type="ECO:0000256" key="1">
    <source>
        <dbReference type="ARBA" id="ARBA00023002"/>
    </source>
</evidence>
<proteinExistence type="predicted"/>
<feature type="region of interest" description="Disordered" evidence="2">
    <location>
        <begin position="1"/>
        <end position="24"/>
    </location>
</feature>
<gene>
    <name evidence="4" type="ORF">MPSYJ_46330</name>
</gene>
<protein>
    <submittedName>
        <fullName evidence="4">LLM class F420-dependent oxidoreductase</fullName>
    </submittedName>
</protein>
<dbReference type="CDD" id="cd01097">
    <property type="entry name" value="Tetrahydromethanopterin_reductase"/>
    <property type="match status" value="1"/>
</dbReference>
<reference evidence="4 5" key="1">
    <citation type="journal article" date="2019" name="Emerg. Microbes Infect.">
        <title>Comprehensive subspecies identification of 175 nontuberculous mycobacteria species based on 7547 genomic profiles.</title>
        <authorList>
            <person name="Matsumoto Y."/>
            <person name="Kinjo T."/>
            <person name="Motooka D."/>
            <person name="Nabeya D."/>
            <person name="Jung N."/>
            <person name="Uechi K."/>
            <person name="Horii T."/>
            <person name="Iida T."/>
            <person name="Fujita J."/>
            <person name="Nakamura S."/>
        </authorList>
    </citation>
    <scope>NUCLEOTIDE SEQUENCE [LARGE SCALE GENOMIC DNA]</scope>
    <source>
        <strain evidence="4 5">JCM 13323</strain>
    </source>
</reference>
<evidence type="ECO:0000313" key="4">
    <source>
        <dbReference type="EMBL" id="BBX71172.1"/>
    </source>
</evidence>
<dbReference type="KEGG" id="mpsc:MPSYJ_46330"/>
<dbReference type="PANTHER" id="PTHR43244:SF1">
    <property type="entry name" value="5,10-METHYLENETETRAHYDROMETHANOPTERIN REDUCTASE"/>
    <property type="match status" value="1"/>
</dbReference>
<dbReference type="Proteomes" id="UP000466514">
    <property type="component" value="Chromosome"/>
</dbReference>
<evidence type="ECO:0000259" key="3">
    <source>
        <dbReference type="Pfam" id="PF00296"/>
    </source>
</evidence>
<keyword evidence="1" id="KW-0560">Oxidoreductase</keyword>
<dbReference type="InterPro" id="IPR011251">
    <property type="entry name" value="Luciferase-like_dom"/>
</dbReference>
<dbReference type="PANTHER" id="PTHR43244">
    <property type="match status" value="1"/>
</dbReference>
<dbReference type="AlphaFoldDB" id="A0A7I7MH50"/>
<dbReference type="Pfam" id="PF00296">
    <property type="entry name" value="Bac_luciferase"/>
    <property type="match status" value="1"/>
</dbReference>
<dbReference type="GO" id="GO:0016705">
    <property type="term" value="F:oxidoreductase activity, acting on paired donors, with incorporation or reduction of molecular oxygen"/>
    <property type="evidence" value="ECO:0007669"/>
    <property type="project" value="InterPro"/>
</dbReference>
<dbReference type="InterPro" id="IPR036661">
    <property type="entry name" value="Luciferase-like_sf"/>
</dbReference>
<dbReference type="EMBL" id="AP022574">
    <property type="protein sequence ID" value="BBX71172.1"/>
    <property type="molecule type" value="Genomic_DNA"/>
</dbReference>